<accession>A0A1G9V9X1</accession>
<organism evidence="1 2">
    <name type="scientific">Lachnospira pectinoschiza</name>
    <dbReference type="NCBI Taxonomy" id="28052"/>
    <lineage>
        <taxon>Bacteria</taxon>
        <taxon>Bacillati</taxon>
        <taxon>Bacillota</taxon>
        <taxon>Clostridia</taxon>
        <taxon>Lachnospirales</taxon>
        <taxon>Lachnospiraceae</taxon>
        <taxon>Lachnospira</taxon>
    </lineage>
</organism>
<dbReference type="AlphaFoldDB" id="A0A1G9V9X1"/>
<reference evidence="2" key="1">
    <citation type="submission" date="2016-10" db="EMBL/GenBank/DDBJ databases">
        <authorList>
            <person name="Varghese N."/>
            <person name="Submissions S."/>
        </authorList>
    </citation>
    <scope>NUCLEOTIDE SEQUENCE [LARGE SCALE GENOMIC DNA]</scope>
    <source>
        <strain evidence="2">M83</strain>
    </source>
</reference>
<evidence type="ECO:0008006" key="3">
    <source>
        <dbReference type="Google" id="ProtNLM"/>
    </source>
</evidence>
<keyword evidence="2" id="KW-1185">Reference proteome</keyword>
<sequence length="145" mass="17324">MVKVCSKCNNMFEDYLDKYNMCPNCRDDEESLLRRIKDYLWDNPGTTEKKLKELFDVSHNQLMEWLREERLEITPDSDIVLRCERCGSMIFTGKYCEDCSNKIKTTVNEINNSMNKDKEDKKLRVMSINRAKLKESKMRFIKNDN</sequence>
<dbReference type="Proteomes" id="UP000187651">
    <property type="component" value="Unassembled WGS sequence"/>
</dbReference>
<dbReference type="OrthoDB" id="1739831at2"/>
<protein>
    <recommendedName>
        <fullName evidence="3">Flagellar operon protein TIGR03826</fullName>
    </recommendedName>
</protein>
<evidence type="ECO:0000313" key="2">
    <source>
        <dbReference type="Proteomes" id="UP000187651"/>
    </source>
</evidence>
<proteinExistence type="predicted"/>
<evidence type="ECO:0000313" key="1">
    <source>
        <dbReference type="EMBL" id="SDM68846.1"/>
    </source>
</evidence>
<dbReference type="RefSeq" id="WP_074521110.1">
    <property type="nucleotide sequence ID" value="NZ_FNHZ01000002.1"/>
</dbReference>
<dbReference type="EMBL" id="FNHZ01000002">
    <property type="protein sequence ID" value="SDM68846.1"/>
    <property type="molecule type" value="Genomic_DNA"/>
</dbReference>
<gene>
    <name evidence="1" type="ORF">SAMN05216544_0871</name>
</gene>
<name>A0A1G9V9X1_9FIRM</name>